<keyword evidence="3" id="KW-1185">Reference proteome</keyword>
<dbReference type="Proteomes" id="UP001201980">
    <property type="component" value="Unassembled WGS sequence"/>
</dbReference>
<proteinExistence type="predicted"/>
<sequence length="121" mass="13601">MGEWDIPGPPAHQSLEPPKPRLARKKRAAGKAEEAKSTRRQSLLPRAVLCVNAERMESFMVSEVRRMGGEAQRERRRRNGWGTFIGLSDIQGNDDDDDATWELQRHGSEAGIPARLHCNAE</sequence>
<organism evidence="2 3">
    <name type="scientific">Zalerion maritima</name>
    <dbReference type="NCBI Taxonomy" id="339359"/>
    <lineage>
        <taxon>Eukaryota</taxon>
        <taxon>Fungi</taxon>
        <taxon>Dikarya</taxon>
        <taxon>Ascomycota</taxon>
        <taxon>Pezizomycotina</taxon>
        <taxon>Sordariomycetes</taxon>
        <taxon>Lulworthiomycetidae</taxon>
        <taxon>Lulworthiales</taxon>
        <taxon>Lulworthiaceae</taxon>
        <taxon>Zalerion</taxon>
    </lineage>
</organism>
<accession>A0AAD5RR44</accession>
<dbReference type="EMBL" id="JAKWBI020000155">
    <property type="protein sequence ID" value="KAJ2901358.1"/>
    <property type="molecule type" value="Genomic_DNA"/>
</dbReference>
<dbReference type="AlphaFoldDB" id="A0AAD5RR44"/>
<evidence type="ECO:0000313" key="3">
    <source>
        <dbReference type="Proteomes" id="UP001201980"/>
    </source>
</evidence>
<protein>
    <submittedName>
        <fullName evidence="2">Uncharacterized protein</fullName>
    </submittedName>
</protein>
<gene>
    <name evidence="2" type="ORF">MKZ38_001912</name>
</gene>
<reference evidence="2" key="1">
    <citation type="submission" date="2022-07" db="EMBL/GenBank/DDBJ databases">
        <title>Draft genome sequence of Zalerion maritima ATCC 34329, a (micro)plastics degrading marine fungus.</title>
        <authorList>
            <person name="Paco A."/>
            <person name="Goncalves M.F.M."/>
            <person name="Rocha-Santos T.A.P."/>
            <person name="Alves A."/>
        </authorList>
    </citation>
    <scope>NUCLEOTIDE SEQUENCE</scope>
    <source>
        <strain evidence="2">ATCC 34329</strain>
    </source>
</reference>
<feature type="region of interest" description="Disordered" evidence="1">
    <location>
        <begin position="1"/>
        <end position="43"/>
    </location>
</feature>
<evidence type="ECO:0000313" key="2">
    <source>
        <dbReference type="EMBL" id="KAJ2901358.1"/>
    </source>
</evidence>
<name>A0AAD5RR44_9PEZI</name>
<comment type="caution">
    <text evidence="2">The sequence shown here is derived from an EMBL/GenBank/DDBJ whole genome shotgun (WGS) entry which is preliminary data.</text>
</comment>
<evidence type="ECO:0000256" key="1">
    <source>
        <dbReference type="SAM" id="MobiDB-lite"/>
    </source>
</evidence>